<evidence type="ECO:0000256" key="1">
    <source>
        <dbReference type="SAM" id="Phobius"/>
    </source>
</evidence>
<name>A0AAD5IL11_ACENE</name>
<organism evidence="2 3">
    <name type="scientific">Acer negundo</name>
    <name type="common">Box elder</name>
    <dbReference type="NCBI Taxonomy" id="4023"/>
    <lineage>
        <taxon>Eukaryota</taxon>
        <taxon>Viridiplantae</taxon>
        <taxon>Streptophyta</taxon>
        <taxon>Embryophyta</taxon>
        <taxon>Tracheophyta</taxon>
        <taxon>Spermatophyta</taxon>
        <taxon>Magnoliopsida</taxon>
        <taxon>eudicotyledons</taxon>
        <taxon>Gunneridae</taxon>
        <taxon>Pentapetalae</taxon>
        <taxon>rosids</taxon>
        <taxon>malvids</taxon>
        <taxon>Sapindales</taxon>
        <taxon>Sapindaceae</taxon>
        <taxon>Hippocastanoideae</taxon>
        <taxon>Acereae</taxon>
        <taxon>Acer</taxon>
    </lineage>
</organism>
<keyword evidence="1" id="KW-0472">Membrane</keyword>
<reference evidence="2" key="2">
    <citation type="submission" date="2023-02" db="EMBL/GenBank/DDBJ databases">
        <authorList>
            <person name="Swenson N.G."/>
            <person name="Wegrzyn J.L."/>
            <person name="Mcevoy S.L."/>
        </authorList>
    </citation>
    <scope>NUCLEOTIDE SEQUENCE</scope>
    <source>
        <strain evidence="2">91603</strain>
        <tissue evidence="2">Leaf</tissue>
    </source>
</reference>
<accession>A0AAD5IL11</accession>
<reference evidence="2" key="1">
    <citation type="journal article" date="2022" name="Plant J.">
        <title>Strategies of tolerance reflected in two North American maple genomes.</title>
        <authorList>
            <person name="McEvoy S.L."/>
            <person name="Sezen U.U."/>
            <person name="Trouern-Trend A."/>
            <person name="McMahon S.M."/>
            <person name="Schaberg P.G."/>
            <person name="Yang J."/>
            <person name="Wegrzyn J.L."/>
            <person name="Swenson N.G."/>
        </authorList>
    </citation>
    <scope>NUCLEOTIDE SEQUENCE</scope>
    <source>
        <strain evidence="2">91603</strain>
    </source>
</reference>
<proteinExistence type="predicted"/>
<evidence type="ECO:0000313" key="3">
    <source>
        <dbReference type="Proteomes" id="UP001064489"/>
    </source>
</evidence>
<dbReference type="EMBL" id="JAJSOW010000105">
    <property type="protein sequence ID" value="KAI9166177.1"/>
    <property type="molecule type" value="Genomic_DNA"/>
</dbReference>
<feature type="transmembrane region" description="Helical" evidence="1">
    <location>
        <begin position="83"/>
        <end position="101"/>
    </location>
</feature>
<keyword evidence="1" id="KW-0812">Transmembrane</keyword>
<evidence type="ECO:0000313" key="2">
    <source>
        <dbReference type="EMBL" id="KAI9166177.1"/>
    </source>
</evidence>
<feature type="transmembrane region" description="Helical" evidence="1">
    <location>
        <begin position="57"/>
        <end position="77"/>
    </location>
</feature>
<dbReference type="AlphaFoldDB" id="A0AAD5IL11"/>
<gene>
    <name evidence="2" type="ORF">LWI28_027530</name>
</gene>
<comment type="caution">
    <text evidence="2">The sequence shown here is derived from an EMBL/GenBank/DDBJ whole genome shotgun (WGS) entry which is preliminary data.</text>
</comment>
<dbReference type="Proteomes" id="UP001064489">
    <property type="component" value="Chromosome 10"/>
</dbReference>
<protein>
    <submittedName>
        <fullName evidence="2">Uncharacterized protein</fullName>
    </submittedName>
</protein>
<sequence>MKQVGGVEANPNISRYTIPSETRPSILADTGILHRPLLLEAIEIVNLHRCLETSMSLLGYLNAKLGLLLLLQVFTVLGDSMRILSQVLPYMMLNAPTIYFANSLTMVNIS</sequence>
<keyword evidence="1" id="KW-1133">Transmembrane helix</keyword>
<keyword evidence="3" id="KW-1185">Reference proteome</keyword>